<protein>
    <submittedName>
        <fullName evidence="2">Uncharacterized protein</fullName>
    </submittedName>
</protein>
<sequence>MLSFHNGVPALVLLEQPMEETGSRQQRDFANRMAKRGSGNLAVEEHSGGEDLPQWGPMRSCPYVLSTCQDF</sequence>
<accession>A0A3M0K1W2</accession>
<evidence type="ECO:0000256" key="1">
    <source>
        <dbReference type="SAM" id="MobiDB-lite"/>
    </source>
</evidence>
<proteinExistence type="predicted"/>
<dbReference type="AlphaFoldDB" id="A0A3M0K1W2"/>
<comment type="caution">
    <text evidence="2">The sequence shown here is derived from an EMBL/GenBank/DDBJ whole genome shotgun (WGS) entry which is preliminary data.</text>
</comment>
<gene>
    <name evidence="2" type="ORF">DUI87_18435</name>
</gene>
<keyword evidence="3" id="KW-1185">Reference proteome</keyword>
<dbReference type="EMBL" id="QRBI01000123">
    <property type="protein sequence ID" value="RMC05250.1"/>
    <property type="molecule type" value="Genomic_DNA"/>
</dbReference>
<evidence type="ECO:0000313" key="3">
    <source>
        <dbReference type="Proteomes" id="UP000269221"/>
    </source>
</evidence>
<reference evidence="2 3" key="1">
    <citation type="submission" date="2018-07" db="EMBL/GenBank/DDBJ databases">
        <title>A high quality draft genome assembly of the barn swallow (H. rustica rustica).</title>
        <authorList>
            <person name="Formenti G."/>
            <person name="Chiara M."/>
            <person name="Poveda L."/>
            <person name="Francoijs K.-J."/>
            <person name="Bonisoli-Alquati A."/>
            <person name="Canova L."/>
            <person name="Gianfranceschi L."/>
            <person name="Horner D.S."/>
            <person name="Saino N."/>
        </authorList>
    </citation>
    <scope>NUCLEOTIDE SEQUENCE [LARGE SCALE GENOMIC DNA]</scope>
    <source>
        <strain evidence="2">Chelidonia</strain>
        <tissue evidence="2">Blood</tissue>
    </source>
</reference>
<evidence type="ECO:0000313" key="2">
    <source>
        <dbReference type="EMBL" id="RMC05250.1"/>
    </source>
</evidence>
<name>A0A3M0K1W2_HIRRU</name>
<organism evidence="2 3">
    <name type="scientific">Hirundo rustica rustica</name>
    <dbReference type="NCBI Taxonomy" id="333673"/>
    <lineage>
        <taxon>Eukaryota</taxon>
        <taxon>Metazoa</taxon>
        <taxon>Chordata</taxon>
        <taxon>Craniata</taxon>
        <taxon>Vertebrata</taxon>
        <taxon>Euteleostomi</taxon>
        <taxon>Archelosauria</taxon>
        <taxon>Archosauria</taxon>
        <taxon>Dinosauria</taxon>
        <taxon>Saurischia</taxon>
        <taxon>Theropoda</taxon>
        <taxon>Coelurosauria</taxon>
        <taxon>Aves</taxon>
        <taxon>Neognathae</taxon>
        <taxon>Neoaves</taxon>
        <taxon>Telluraves</taxon>
        <taxon>Australaves</taxon>
        <taxon>Passeriformes</taxon>
        <taxon>Sylvioidea</taxon>
        <taxon>Hirundinidae</taxon>
        <taxon>Hirundo</taxon>
    </lineage>
</organism>
<feature type="region of interest" description="Disordered" evidence="1">
    <location>
        <begin position="35"/>
        <end position="58"/>
    </location>
</feature>
<dbReference type="Proteomes" id="UP000269221">
    <property type="component" value="Unassembled WGS sequence"/>
</dbReference>